<reference evidence="2" key="1">
    <citation type="submission" date="2022-10" db="EMBL/GenBank/DDBJ databases">
        <title>Tapping the CABI collections for fungal endophytes: first genome assemblies for Collariella, Neodidymelliopsis, Ascochyta clinopodiicola, Didymella pomorum, Didymosphaeria variabile, Neocosmospora piperis and Neocucurbitaria cava.</title>
        <authorList>
            <person name="Hill R."/>
        </authorList>
    </citation>
    <scope>NUCLEOTIDE SEQUENCE</scope>
    <source>
        <strain evidence="2">IMI 355091</strain>
    </source>
</reference>
<name>A0A9W8ZDU1_9PLEO</name>
<proteinExistence type="predicted"/>
<dbReference type="AlphaFoldDB" id="A0A9W8ZDU1"/>
<organism evidence="2 3">
    <name type="scientific">Didymella pomorum</name>
    <dbReference type="NCBI Taxonomy" id="749634"/>
    <lineage>
        <taxon>Eukaryota</taxon>
        <taxon>Fungi</taxon>
        <taxon>Dikarya</taxon>
        <taxon>Ascomycota</taxon>
        <taxon>Pezizomycotina</taxon>
        <taxon>Dothideomycetes</taxon>
        <taxon>Pleosporomycetidae</taxon>
        <taxon>Pleosporales</taxon>
        <taxon>Pleosporineae</taxon>
        <taxon>Didymellaceae</taxon>
        <taxon>Didymella</taxon>
    </lineage>
</organism>
<accession>A0A9W8ZDU1</accession>
<dbReference type="Pfam" id="PF25534">
    <property type="entry name" value="DUF7918"/>
    <property type="match status" value="1"/>
</dbReference>
<sequence>MAVLDAHPGLRTEITVNKKSLTEYHNDNVDTSPTAVNKFIKARTGAEVKTILKNPLPRDNGVEITCSVDGHQAARWDIDPENPTWYAPTNMKGIITVGEESILQKFQFSKLAIGDPGRIGKKLLKKLSSSGTIKIVLQGLHNIRTGATVKPQRTTEQSEIGVVPEKAVKAALQALGVIPREPTLTPLEERPADELNAEELRELVKRLRERETALTHIKVE</sequence>
<comment type="caution">
    <text evidence="2">The sequence shown here is derived from an EMBL/GenBank/DDBJ whole genome shotgun (WGS) entry which is preliminary data.</text>
</comment>
<dbReference type="OrthoDB" id="3796919at2759"/>
<dbReference type="PANTHER" id="PTHR36223">
    <property type="entry name" value="BETA-LACTAMASE-TYPE TRANSPEPTIDASE FOLD DOMAIN CONTAINING PROTEIN"/>
    <property type="match status" value="1"/>
</dbReference>
<evidence type="ECO:0000259" key="1">
    <source>
        <dbReference type="Pfam" id="PF25534"/>
    </source>
</evidence>
<dbReference type="PANTHER" id="PTHR36223:SF1">
    <property type="entry name" value="TRANSCRIPTION ELONGATION FACTOR EAF N-TERMINAL DOMAIN-CONTAINING PROTEIN"/>
    <property type="match status" value="1"/>
</dbReference>
<dbReference type="InterPro" id="IPR057678">
    <property type="entry name" value="DUF7918"/>
</dbReference>
<dbReference type="Proteomes" id="UP001140510">
    <property type="component" value="Unassembled WGS sequence"/>
</dbReference>
<gene>
    <name evidence="2" type="ORF">N0V91_004840</name>
</gene>
<evidence type="ECO:0000313" key="3">
    <source>
        <dbReference type="Proteomes" id="UP001140510"/>
    </source>
</evidence>
<keyword evidence="3" id="KW-1185">Reference proteome</keyword>
<dbReference type="EMBL" id="JAPEVA010000030">
    <property type="protein sequence ID" value="KAJ4405956.1"/>
    <property type="molecule type" value="Genomic_DNA"/>
</dbReference>
<protein>
    <recommendedName>
        <fullName evidence="1">DUF7918 domain-containing protein</fullName>
    </recommendedName>
</protein>
<evidence type="ECO:0000313" key="2">
    <source>
        <dbReference type="EMBL" id="KAJ4405956.1"/>
    </source>
</evidence>
<feature type="domain" description="DUF7918" evidence="1">
    <location>
        <begin position="9"/>
        <end position="169"/>
    </location>
</feature>